<reference evidence="3 4" key="1">
    <citation type="submission" date="2023-01" db="EMBL/GenBank/DDBJ databases">
        <title>Analysis of 21 Apiospora genomes using comparative genomics revels a genus with tremendous synthesis potential of carbohydrate active enzymes and secondary metabolites.</title>
        <authorList>
            <person name="Sorensen T."/>
        </authorList>
    </citation>
    <scope>NUCLEOTIDE SEQUENCE [LARGE SCALE GENOMIC DNA]</scope>
    <source>
        <strain evidence="3 4">CBS 135458</strain>
    </source>
</reference>
<protein>
    <submittedName>
        <fullName evidence="3">Uncharacterized protein</fullName>
    </submittedName>
</protein>
<feature type="signal peptide" evidence="2">
    <location>
        <begin position="1"/>
        <end position="27"/>
    </location>
</feature>
<keyword evidence="2" id="KW-0732">Signal</keyword>
<dbReference type="Proteomes" id="UP001480595">
    <property type="component" value="Unassembled WGS sequence"/>
</dbReference>
<sequence length="186" mass="19053">MASQVYTSRVSSILLLILYYVLPLADAASIGVNGVPTQTAFSELAKREYDTGSSCSEEGQWNCMGSSWQRCAAGQWSSVVQCAPGTQCTPSGLSDDMDAENTTDSSSDPSSPGSTSGGEPTSGKTDTCTDTSTPRLTTGNTLETTGVSSTPTKTPTVSTPTAGVPGGYSGWKTWSLVGLVIAVLAG</sequence>
<feature type="chain" id="PRO_5046814308" evidence="2">
    <location>
        <begin position="28"/>
        <end position="186"/>
    </location>
</feature>
<name>A0ABR1TQC2_9PEZI</name>
<dbReference type="EMBL" id="JAQQWL010000011">
    <property type="protein sequence ID" value="KAK8048866.1"/>
    <property type="molecule type" value="Genomic_DNA"/>
</dbReference>
<dbReference type="RefSeq" id="XP_066711115.1">
    <property type="nucleotide sequence ID" value="XM_066862005.1"/>
</dbReference>
<feature type="compositionally biased region" description="Low complexity" evidence="1">
    <location>
        <begin position="144"/>
        <end position="161"/>
    </location>
</feature>
<gene>
    <name evidence="3" type="ORF">PG994_010596</name>
</gene>
<organism evidence="3 4">
    <name type="scientific">Apiospora phragmitis</name>
    <dbReference type="NCBI Taxonomy" id="2905665"/>
    <lineage>
        <taxon>Eukaryota</taxon>
        <taxon>Fungi</taxon>
        <taxon>Dikarya</taxon>
        <taxon>Ascomycota</taxon>
        <taxon>Pezizomycotina</taxon>
        <taxon>Sordariomycetes</taxon>
        <taxon>Xylariomycetidae</taxon>
        <taxon>Amphisphaeriales</taxon>
        <taxon>Apiosporaceae</taxon>
        <taxon>Apiospora</taxon>
    </lineage>
</organism>
<keyword evidence="4" id="KW-1185">Reference proteome</keyword>
<evidence type="ECO:0000313" key="3">
    <source>
        <dbReference type="EMBL" id="KAK8048866.1"/>
    </source>
</evidence>
<comment type="caution">
    <text evidence="3">The sequence shown here is derived from an EMBL/GenBank/DDBJ whole genome shotgun (WGS) entry which is preliminary data.</text>
</comment>
<feature type="compositionally biased region" description="Low complexity" evidence="1">
    <location>
        <begin position="102"/>
        <end position="123"/>
    </location>
</feature>
<evidence type="ECO:0000313" key="4">
    <source>
        <dbReference type="Proteomes" id="UP001480595"/>
    </source>
</evidence>
<feature type="region of interest" description="Disordered" evidence="1">
    <location>
        <begin position="91"/>
        <end position="169"/>
    </location>
</feature>
<evidence type="ECO:0000256" key="1">
    <source>
        <dbReference type="SAM" id="MobiDB-lite"/>
    </source>
</evidence>
<accession>A0ABR1TQC2</accession>
<dbReference type="GeneID" id="92095068"/>
<feature type="compositionally biased region" description="Polar residues" evidence="1">
    <location>
        <begin position="124"/>
        <end position="143"/>
    </location>
</feature>
<proteinExistence type="predicted"/>
<evidence type="ECO:0000256" key="2">
    <source>
        <dbReference type="SAM" id="SignalP"/>
    </source>
</evidence>